<accession>A0A183JL24</accession>
<dbReference type="Gene3D" id="3.40.50.10880">
    <property type="entry name" value="Uncharacterised protein PF01937, DUF89, domain 3"/>
    <property type="match status" value="1"/>
</dbReference>
<organism evidence="3">
    <name type="scientific">Schistosoma curassoni</name>
    <dbReference type="NCBI Taxonomy" id="6186"/>
    <lineage>
        <taxon>Eukaryota</taxon>
        <taxon>Metazoa</taxon>
        <taxon>Spiralia</taxon>
        <taxon>Lophotrochozoa</taxon>
        <taxon>Platyhelminthes</taxon>
        <taxon>Trematoda</taxon>
        <taxon>Digenea</taxon>
        <taxon>Strigeidida</taxon>
        <taxon>Schistosomatoidea</taxon>
        <taxon>Schistosomatidae</taxon>
        <taxon>Schistosoma</taxon>
    </lineage>
</organism>
<dbReference type="SUPFAM" id="SSF111321">
    <property type="entry name" value="AF1104-like"/>
    <property type="match status" value="1"/>
</dbReference>
<gene>
    <name evidence="1" type="ORF">SCUD_LOCUS3405</name>
</gene>
<name>A0A183JL24_9TREM</name>
<dbReference type="AlphaFoldDB" id="A0A183JL24"/>
<reference evidence="1 2" key="2">
    <citation type="submission" date="2018-11" db="EMBL/GenBank/DDBJ databases">
        <authorList>
            <consortium name="Pathogen Informatics"/>
        </authorList>
    </citation>
    <scope>NUCLEOTIDE SEQUENCE [LARGE SCALE GENOMIC DNA]</scope>
    <source>
        <strain evidence="1">Dakar</strain>
        <strain evidence="2">Dakar, Senegal</strain>
    </source>
</reference>
<dbReference type="Proteomes" id="UP000279833">
    <property type="component" value="Unassembled WGS sequence"/>
</dbReference>
<dbReference type="WBParaSite" id="SCUD_0000340501-mRNA-1">
    <property type="protein sequence ID" value="SCUD_0000340501-mRNA-1"/>
    <property type="gene ID" value="SCUD_0000340501"/>
</dbReference>
<evidence type="ECO:0000313" key="3">
    <source>
        <dbReference type="WBParaSite" id="SCUD_0000340501-mRNA-1"/>
    </source>
</evidence>
<dbReference type="STRING" id="6186.A0A183JL24"/>
<keyword evidence="2" id="KW-1185">Reference proteome</keyword>
<dbReference type="EMBL" id="UZAK01003836">
    <property type="protein sequence ID" value="VDO81638.1"/>
    <property type="molecule type" value="Genomic_DNA"/>
</dbReference>
<proteinExistence type="predicted"/>
<protein>
    <submittedName>
        <fullName evidence="3">Transposase</fullName>
    </submittedName>
</protein>
<evidence type="ECO:0000313" key="2">
    <source>
        <dbReference type="Proteomes" id="UP000279833"/>
    </source>
</evidence>
<sequence length="54" mass="6110">MSSRMGRAIHCNLNAKFTVDTLKIAVIKNSWLARRLGGQLYGVIFKFEPVSQSR</sequence>
<reference evidence="3" key="1">
    <citation type="submission" date="2016-06" db="UniProtKB">
        <authorList>
            <consortium name="WormBaseParasite"/>
        </authorList>
    </citation>
    <scope>IDENTIFICATION</scope>
</reference>
<evidence type="ECO:0000313" key="1">
    <source>
        <dbReference type="EMBL" id="VDO81638.1"/>
    </source>
</evidence>
<dbReference type="InterPro" id="IPR036075">
    <property type="entry name" value="ARMT-1-like_metal-bd_sf"/>
</dbReference>